<evidence type="ECO:0008006" key="2">
    <source>
        <dbReference type="Google" id="ProtNLM"/>
    </source>
</evidence>
<reference evidence="1" key="1">
    <citation type="journal article" date="2020" name="Nature">
        <title>Giant virus diversity and host interactions through global metagenomics.</title>
        <authorList>
            <person name="Schulz F."/>
            <person name="Roux S."/>
            <person name="Paez-Espino D."/>
            <person name="Jungbluth S."/>
            <person name="Walsh D.A."/>
            <person name="Denef V.J."/>
            <person name="McMahon K.D."/>
            <person name="Konstantinidis K.T."/>
            <person name="Eloe-Fadrosh E.A."/>
            <person name="Kyrpides N.C."/>
            <person name="Woyke T."/>
        </authorList>
    </citation>
    <scope>NUCLEOTIDE SEQUENCE</scope>
    <source>
        <strain evidence="1">GVMAG-M-3300027736-24</strain>
    </source>
</reference>
<dbReference type="EMBL" id="MN740417">
    <property type="protein sequence ID" value="QHU05514.1"/>
    <property type="molecule type" value="Genomic_DNA"/>
</dbReference>
<proteinExistence type="predicted"/>
<organism evidence="1">
    <name type="scientific">viral metagenome</name>
    <dbReference type="NCBI Taxonomy" id="1070528"/>
    <lineage>
        <taxon>unclassified sequences</taxon>
        <taxon>metagenomes</taxon>
        <taxon>organismal metagenomes</taxon>
    </lineage>
</organism>
<dbReference type="AlphaFoldDB" id="A0A6C0JP74"/>
<accession>A0A6C0JP74</accession>
<sequence>MIIIIILIVILLLLTYYIKYNNKELFENKKYYDCIISINIHHKPKFLLLQLDNIKEHVKCNYAVILNCNEYMYNECKNMKFSENIYINNEVINKQRYKGTLLKGHYSNIQFALNNFNFKYFIICSGRNFFDNIMTIDELNKVIKLGQYTGPFYGMYDKNNINWHWPLLIKTKLSMFFLEKNKNLYNSPHEGLLFSYNSCLKIVNFLENNEDIKINLFNYNASVEEFALQTIIINFNESFYYIGNGCCTEEVIGKNTDTDIKFMYKVKEDWYE</sequence>
<name>A0A6C0JP74_9ZZZZ</name>
<protein>
    <recommendedName>
        <fullName evidence="2">Nucleotide-diphospho-sugar transferase domain-containing protein</fullName>
    </recommendedName>
</protein>
<evidence type="ECO:0000313" key="1">
    <source>
        <dbReference type="EMBL" id="QHU05514.1"/>
    </source>
</evidence>